<name>A0A562QET8_9BACI</name>
<dbReference type="InterPro" id="IPR016166">
    <property type="entry name" value="FAD-bd_PCMH"/>
</dbReference>
<sequence length="441" mass="48040">MITSNLLADLKAILPVDQVEEKGSQSDLLGNSGEIVVYPKTEQEIESVLKYANDNGKKVTIAGMGTKRGFGGLDPQTDILLSLEMYKGVNEHTVGDMTLTVKTGTTFKELQEYLAQHQQMIALDPAWPEHATIGGIIAANDSGPKRLGYGSARDLVIGLRVVYPDGNVIRSGGKVVKNVAGYDMNKLFIGSMGTLGVISEVTLKLRPIPKYQSLVLLSFPDGDLKKVRAFAIQLLDSMMEPIALELLNPSISKALTGNENYTLAISFEDVQSSVLYQEEFVKQNQPANTNLQILAEKEAQSIWDDFYKLAPNGLNTQQGEITEAALKIGVKNLDVLQVIKASQLLEEANNLTVFAHGGLGHGLCQVILKGASEDVMSAIESLKQSVKELGGYVVVKHLPLSLRQTTNVWGEKPAHFFLLDGIKTKVDPKRTLNHKRFVGGI</sequence>
<keyword evidence="6" id="KW-1185">Reference proteome</keyword>
<dbReference type="PROSITE" id="PS51387">
    <property type="entry name" value="FAD_PCMH"/>
    <property type="match status" value="1"/>
</dbReference>
<dbReference type="GO" id="GO:0071949">
    <property type="term" value="F:FAD binding"/>
    <property type="evidence" value="ECO:0007669"/>
    <property type="project" value="InterPro"/>
</dbReference>
<keyword evidence="2" id="KW-0274">FAD</keyword>
<dbReference type="AlphaFoldDB" id="A0A562QET8"/>
<protein>
    <submittedName>
        <fullName evidence="5">Glycolate oxidase FAD binding subunit</fullName>
    </submittedName>
</protein>
<dbReference type="SUPFAM" id="SSF55103">
    <property type="entry name" value="FAD-linked oxidases, C-terminal domain"/>
    <property type="match status" value="1"/>
</dbReference>
<dbReference type="SUPFAM" id="SSF56176">
    <property type="entry name" value="FAD-binding/transporter-associated domain-like"/>
    <property type="match status" value="1"/>
</dbReference>
<evidence type="ECO:0000313" key="5">
    <source>
        <dbReference type="EMBL" id="TWI55251.1"/>
    </source>
</evidence>
<dbReference type="OrthoDB" id="9767256at2"/>
<dbReference type="GO" id="GO:0016491">
    <property type="term" value="F:oxidoreductase activity"/>
    <property type="evidence" value="ECO:0007669"/>
    <property type="project" value="UniProtKB-KW"/>
</dbReference>
<organism evidence="5 6">
    <name type="scientific">Halalkalibacter nanhaiisediminis</name>
    <dbReference type="NCBI Taxonomy" id="688079"/>
    <lineage>
        <taxon>Bacteria</taxon>
        <taxon>Bacillati</taxon>
        <taxon>Bacillota</taxon>
        <taxon>Bacilli</taxon>
        <taxon>Bacillales</taxon>
        <taxon>Bacillaceae</taxon>
        <taxon>Halalkalibacter</taxon>
    </lineage>
</organism>
<keyword evidence="1" id="KW-0285">Flavoprotein</keyword>
<dbReference type="RefSeq" id="WP_144451045.1">
    <property type="nucleotide sequence ID" value="NZ_VLKZ01000007.1"/>
</dbReference>
<dbReference type="PANTHER" id="PTHR11748">
    <property type="entry name" value="D-LACTATE DEHYDROGENASE"/>
    <property type="match status" value="1"/>
</dbReference>
<dbReference type="InterPro" id="IPR016164">
    <property type="entry name" value="FAD-linked_Oxase-like_C"/>
</dbReference>
<dbReference type="InterPro" id="IPR036318">
    <property type="entry name" value="FAD-bd_PCMH-like_sf"/>
</dbReference>
<gene>
    <name evidence="5" type="ORF">IQ10_02798</name>
</gene>
<dbReference type="PANTHER" id="PTHR11748:SF103">
    <property type="entry name" value="GLYCOLATE OXIDASE SUBUNIT GLCE"/>
    <property type="match status" value="1"/>
</dbReference>
<keyword evidence="3" id="KW-0560">Oxidoreductase</keyword>
<evidence type="ECO:0000256" key="3">
    <source>
        <dbReference type="ARBA" id="ARBA00023002"/>
    </source>
</evidence>
<dbReference type="EMBL" id="VLKZ01000007">
    <property type="protein sequence ID" value="TWI55251.1"/>
    <property type="molecule type" value="Genomic_DNA"/>
</dbReference>
<dbReference type="Proteomes" id="UP000315711">
    <property type="component" value="Unassembled WGS sequence"/>
</dbReference>
<dbReference type="InterPro" id="IPR016169">
    <property type="entry name" value="FAD-bd_PCMH_sub2"/>
</dbReference>
<evidence type="ECO:0000313" key="6">
    <source>
        <dbReference type="Proteomes" id="UP000315711"/>
    </source>
</evidence>
<proteinExistence type="predicted"/>
<dbReference type="Gene3D" id="3.30.465.10">
    <property type="match status" value="1"/>
</dbReference>
<reference evidence="5 6" key="1">
    <citation type="journal article" date="2015" name="Stand. Genomic Sci.">
        <title>Genomic Encyclopedia of Bacterial and Archaeal Type Strains, Phase III: the genomes of soil and plant-associated and newly described type strains.</title>
        <authorList>
            <person name="Whitman W.B."/>
            <person name="Woyke T."/>
            <person name="Klenk H.P."/>
            <person name="Zhou Y."/>
            <person name="Lilburn T.G."/>
            <person name="Beck B.J."/>
            <person name="De Vos P."/>
            <person name="Vandamme P."/>
            <person name="Eisen J.A."/>
            <person name="Garrity G."/>
            <person name="Hugenholtz P."/>
            <person name="Kyrpides N.C."/>
        </authorList>
    </citation>
    <scope>NUCLEOTIDE SEQUENCE [LARGE SCALE GENOMIC DNA]</scope>
    <source>
        <strain evidence="5 6">CGMCC 1.10116</strain>
    </source>
</reference>
<accession>A0A562QET8</accession>
<evidence type="ECO:0000256" key="2">
    <source>
        <dbReference type="ARBA" id="ARBA00022827"/>
    </source>
</evidence>
<comment type="caution">
    <text evidence="5">The sequence shown here is derived from an EMBL/GenBank/DDBJ whole genome shotgun (WGS) entry which is preliminary data.</text>
</comment>
<feature type="domain" description="FAD-binding PCMH-type" evidence="4">
    <location>
        <begin position="28"/>
        <end position="208"/>
    </location>
</feature>
<dbReference type="InterPro" id="IPR006094">
    <property type="entry name" value="Oxid_FAD_bind_N"/>
</dbReference>
<evidence type="ECO:0000256" key="1">
    <source>
        <dbReference type="ARBA" id="ARBA00022630"/>
    </source>
</evidence>
<dbReference type="Pfam" id="PF01565">
    <property type="entry name" value="FAD_binding_4"/>
    <property type="match status" value="1"/>
</dbReference>
<evidence type="ECO:0000259" key="4">
    <source>
        <dbReference type="PROSITE" id="PS51387"/>
    </source>
</evidence>